<protein>
    <submittedName>
        <fullName evidence="1">(wild Malaysian banana) hypothetical protein</fullName>
    </submittedName>
</protein>
<name>A0A804ISF7_MUSAM</name>
<dbReference type="EMBL" id="HG996469">
    <property type="protein sequence ID" value="CAG1842999.1"/>
    <property type="molecule type" value="Genomic_DNA"/>
</dbReference>
<evidence type="ECO:0000313" key="3">
    <source>
        <dbReference type="Proteomes" id="UP000012960"/>
    </source>
</evidence>
<evidence type="ECO:0000313" key="2">
    <source>
        <dbReference type="EnsemblPlants" id="Ma04_p21900.1"/>
    </source>
</evidence>
<keyword evidence="3" id="KW-1185">Reference proteome</keyword>
<evidence type="ECO:0000313" key="1">
    <source>
        <dbReference type="EMBL" id="CAG1842999.1"/>
    </source>
</evidence>
<proteinExistence type="predicted"/>
<accession>A0A804ISF7</accession>
<gene>
    <name evidence="1" type="ORF">GSMUA_127940.1</name>
</gene>
<reference evidence="2" key="2">
    <citation type="submission" date="2021-05" db="UniProtKB">
        <authorList>
            <consortium name="EnsemblPlants"/>
        </authorList>
    </citation>
    <scope>IDENTIFICATION</scope>
    <source>
        <strain evidence="2">subsp. malaccensis</strain>
    </source>
</reference>
<dbReference type="Gramene" id="Ma04_t21900.1">
    <property type="protein sequence ID" value="Ma04_p21900.1"/>
    <property type="gene ID" value="Ma04_g21900"/>
</dbReference>
<sequence length="37" mass="4534">MWRLRDVRSEIIPTIIILHKYLILIPPNLKPKFYDNI</sequence>
<reference evidence="1" key="1">
    <citation type="submission" date="2021-03" db="EMBL/GenBank/DDBJ databases">
        <authorList>
            <consortium name="Genoscope - CEA"/>
            <person name="William W."/>
        </authorList>
    </citation>
    <scope>NUCLEOTIDE SEQUENCE</scope>
    <source>
        <strain evidence="1">Doubled-haploid Pahang</strain>
    </source>
</reference>
<dbReference type="Proteomes" id="UP000012960">
    <property type="component" value="Unplaced"/>
</dbReference>
<dbReference type="AlphaFoldDB" id="A0A804ISF7"/>
<organism evidence="2 3">
    <name type="scientific">Musa acuminata subsp. malaccensis</name>
    <name type="common">Wild banana</name>
    <name type="synonym">Musa malaccensis</name>
    <dbReference type="NCBI Taxonomy" id="214687"/>
    <lineage>
        <taxon>Eukaryota</taxon>
        <taxon>Viridiplantae</taxon>
        <taxon>Streptophyta</taxon>
        <taxon>Embryophyta</taxon>
        <taxon>Tracheophyta</taxon>
        <taxon>Spermatophyta</taxon>
        <taxon>Magnoliopsida</taxon>
        <taxon>Liliopsida</taxon>
        <taxon>Zingiberales</taxon>
        <taxon>Musaceae</taxon>
        <taxon>Musa</taxon>
    </lineage>
</organism>
<dbReference type="InParanoid" id="A0A804ISF7"/>
<dbReference type="EnsemblPlants" id="Ma04_t21900.1">
    <property type="protein sequence ID" value="Ma04_p21900.1"/>
    <property type="gene ID" value="Ma04_g21900"/>
</dbReference>